<dbReference type="RefSeq" id="WP_188621005.1">
    <property type="nucleotide sequence ID" value="NZ_BMJE01000004.1"/>
</dbReference>
<dbReference type="PROSITE" id="PS50206">
    <property type="entry name" value="RHODANESE_3"/>
    <property type="match status" value="1"/>
</dbReference>
<feature type="domain" description="Rhodanese" evidence="1">
    <location>
        <begin position="16"/>
        <end position="100"/>
    </location>
</feature>
<dbReference type="EMBL" id="BMJE01000004">
    <property type="protein sequence ID" value="GGB78715.1"/>
    <property type="molecule type" value="Genomic_DNA"/>
</dbReference>
<name>A0ABQ1JV45_9FLAO</name>
<accession>A0ABQ1JV45</accession>
<dbReference type="CDD" id="cd00158">
    <property type="entry name" value="RHOD"/>
    <property type="match status" value="1"/>
</dbReference>
<gene>
    <name evidence="2" type="ORF">GCM10007424_18590</name>
</gene>
<dbReference type="InterPro" id="IPR001763">
    <property type="entry name" value="Rhodanese-like_dom"/>
</dbReference>
<organism evidence="2 3">
    <name type="scientific">Flavobacterium suaedae</name>
    <dbReference type="NCBI Taxonomy" id="1767027"/>
    <lineage>
        <taxon>Bacteria</taxon>
        <taxon>Pseudomonadati</taxon>
        <taxon>Bacteroidota</taxon>
        <taxon>Flavobacteriia</taxon>
        <taxon>Flavobacteriales</taxon>
        <taxon>Flavobacteriaceae</taxon>
        <taxon>Flavobacterium</taxon>
    </lineage>
</organism>
<proteinExistence type="predicted"/>
<dbReference type="Pfam" id="PF00581">
    <property type="entry name" value="Rhodanese"/>
    <property type="match status" value="1"/>
</dbReference>
<evidence type="ECO:0000313" key="2">
    <source>
        <dbReference type="EMBL" id="GGB78715.1"/>
    </source>
</evidence>
<dbReference type="InterPro" id="IPR050229">
    <property type="entry name" value="GlpE_sulfurtransferase"/>
</dbReference>
<dbReference type="PANTHER" id="PTHR43031:SF1">
    <property type="entry name" value="PYRIDINE NUCLEOTIDE-DISULPHIDE OXIDOREDUCTASE"/>
    <property type="match status" value="1"/>
</dbReference>
<dbReference type="InterPro" id="IPR036873">
    <property type="entry name" value="Rhodanese-like_dom_sf"/>
</dbReference>
<dbReference type="PANTHER" id="PTHR43031">
    <property type="entry name" value="FAD-DEPENDENT OXIDOREDUCTASE"/>
    <property type="match status" value="1"/>
</dbReference>
<dbReference type="SUPFAM" id="SSF52821">
    <property type="entry name" value="Rhodanese/Cell cycle control phosphatase"/>
    <property type="match status" value="1"/>
</dbReference>
<keyword evidence="3" id="KW-1185">Reference proteome</keyword>
<dbReference type="SMART" id="SM00450">
    <property type="entry name" value="RHOD"/>
    <property type="match status" value="1"/>
</dbReference>
<sequence>MKKTLLQEDWKELLFKTPNAVVLDVRTEDECADGVIENAVCLDFFQKEKVLQEIEKMDKDKEYFVYCRSGNRSGMMCELLNSKGFKNTYNLKGGIMQWNGKLV</sequence>
<comment type="caution">
    <text evidence="2">The sequence shown here is derived from an EMBL/GenBank/DDBJ whole genome shotgun (WGS) entry which is preliminary data.</text>
</comment>
<dbReference type="Gene3D" id="3.40.250.10">
    <property type="entry name" value="Rhodanese-like domain"/>
    <property type="match status" value="1"/>
</dbReference>
<reference evidence="3" key="1">
    <citation type="journal article" date="2019" name="Int. J. Syst. Evol. Microbiol.">
        <title>The Global Catalogue of Microorganisms (GCM) 10K type strain sequencing project: providing services to taxonomists for standard genome sequencing and annotation.</title>
        <authorList>
            <consortium name="The Broad Institute Genomics Platform"/>
            <consortium name="The Broad Institute Genome Sequencing Center for Infectious Disease"/>
            <person name="Wu L."/>
            <person name="Ma J."/>
        </authorList>
    </citation>
    <scope>NUCLEOTIDE SEQUENCE [LARGE SCALE GENOMIC DNA]</scope>
    <source>
        <strain evidence="3">CGMCC 1.15461</strain>
    </source>
</reference>
<evidence type="ECO:0000259" key="1">
    <source>
        <dbReference type="PROSITE" id="PS50206"/>
    </source>
</evidence>
<evidence type="ECO:0000313" key="3">
    <source>
        <dbReference type="Proteomes" id="UP000615760"/>
    </source>
</evidence>
<protein>
    <submittedName>
        <fullName evidence="2">Rhodanese</fullName>
    </submittedName>
</protein>
<dbReference type="Proteomes" id="UP000615760">
    <property type="component" value="Unassembled WGS sequence"/>
</dbReference>